<evidence type="ECO:0000313" key="3">
    <source>
        <dbReference type="Proteomes" id="UP000279911"/>
    </source>
</evidence>
<dbReference type="OrthoDB" id="2417909at2"/>
<accession>A0A427TE17</accession>
<dbReference type="AlphaFoldDB" id="A0A427TE17"/>
<dbReference type="InterPro" id="IPR010359">
    <property type="entry name" value="IrrE_HExxH"/>
</dbReference>
<feature type="domain" description="IrrE N-terminal-like" evidence="1">
    <location>
        <begin position="35"/>
        <end position="148"/>
    </location>
</feature>
<reference evidence="3" key="1">
    <citation type="submission" date="2018-12" db="EMBL/GenBank/DDBJ databases">
        <title>Bacillus chawlae sp. nov., Bacillus glennii sp. nov., and Bacillus saganii sp. nov. Isolated from the Vehicle Assembly Building at Kennedy Space Center where the Viking Spacecraft were Assembled.</title>
        <authorList>
            <person name="Seuylemezian A."/>
            <person name="Vaishampayan P."/>
        </authorList>
    </citation>
    <scope>NUCLEOTIDE SEQUENCE [LARGE SCALE GENOMIC DNA]</scope>
    <source>
        <strain evidence="3">DSM 13966</strain>
    </source>
</reference>
<dbReference type="Proteomes" id="UP000279911">
    <property type="component" value="Unassembled WGS sequence"/>
</dbReference>
<comment type="caution">
    <text evidence="2">The sequence shown here is derived from an EMBL/GenBank/DDBJ whole genome shotgun (WGS) entry which is preliminary data.</text>
</comment>
<evidence type="ECO:0000259" key="1">
    <source>
        <dbReference type="Pfam" id="PF06114"/>
    </source>
</evidence>
<name>A0A427TE17_9BACI</name>
<dbReference type="EMBL" id="RSFW01000037">
    <property type="protein sequence ID" value="RSD21052.1"/>
    <property type="molecule type" value="Genomic_DNA"/>
</dbReference>
<proteinExistence type="predicted"/>
<dbReference type="Pfam" id="PF06114">
    <property type="entry name" value="Peptidase_M78"/>
    <property type="match status" value="1"/>
</dbReference>
<protein>
    <submittedName>
        <fullName evidence="2">ImmA/IrrE family metallo-endopeptidase</fullName>
    </submittedName>
</protein>
<dbReference type="RefSeq" id="WP_125482229.1">
    <property type="nucleotide sequence ID" value="NZ_RSFW01000037.1"/>
</dbReference>
<evidence type="ECO:0000313" key="2">
    <source>
        <dbReference type="EMBL" id="RSD21052.1"/>
    </source>
</evidence>
<organism evidence="2 3">
    <name type="scientific">Mesobacillus subterraneus</name>
    <dbReference type="NCBI Taxonomy" id="285983"/>
    <lineage>
        <taxon>Bacteria</taxon>
        <taxon>Bacillati</taxon>
        <taxon>Bacillota</taxon>
        <taxon>Bacilli</taxon>
        <taxon>Bacillales</taxon>
        <taxon>Bacillaceae</taxon>
        <taxon>Mesobacillus</taxon>
    </lineage>
</organism>
<gene>
    <name evidence="2" type="ORF">EJA10_22390</name>
</gene>
<sequence>MEYQLTPLEQEIKELYHSYSIYRPDQIDMQDLAYKMDVWLHLLPISSKAISRRGLKSIIIDSRKTEPEQWEDFGHEVSHLKYHVGNQLWIRNDLVEYQETKANNFARHFCVPTFMLLDSGLPATWAEAMLFVMETFNVTEIFAKKRLEHFNNQVIGFEFHEALRHEWRAINKMESVYCTKMNQEVLSLILRKEVK</sequence>